<dbReference type="Proteomes" id="UP000713904">
    <property type="component" value="Unassembled WGS sequence"/>
</dbReference>
<dbReference type="EMBL" id="JABGBW010000007">
    <property type="protein sequence ID" value="MBC2576576.1"/>
    <property type="molecule type" value="Genomic_DNA"/>
</dbReference>
<protein>
    <recommendedName>
        <fullName evidence="3">Phage protein</fullName>
    </recommendedName>
</protein>
<gene>
    <name evidence="1" type="ORF">HLB29_07725</name>
</gene>
<keyword evidence="2" id="KW-1185">Reference proteome</keyword>
<dbReference type="RefSeq" id="WP_185624597.1">
    <property type="nucleotide sequence ID" value="NZ_JABGBW010000007.1"/>
</dbReference>
<evidence type="ECO:0000313" key="2">
    <source>
        <dbReference type="Proteomes" id="UP000713904"/>
    </source>
</evidence>
<comment type="caution">
    <text evidence="1">The sequence shown here is derived from an EMBL/GenBank/DDBJ whole genome shotgun (WGS) entry which is preliminary data.</text>
</comment>
<reference evidence="1 2" key="1">
    <citation type="submission" date="2020-05" db="EMBL/GenBank/DDBJ databases">
        <title>Draft genome of xy-202 and genomic insight in genome of the genus Peptostreptococcus.</title>
        <authorList>
            <person name="Zhang Z."/>
        </authorList>
    </citation>
    <scope>NUCLEOTIDE SEQUENCE [LARGE SCALE GENOMIC DNA]</scope>
    <source>
        <strain evidence="1 2">DSM 27025</strain>
    </source>
</reference>
<dbReference type="InterPro" id="IPR049254">
    <property type="entry name" value="Phage_tail_terminator"/>
</dbReference>
<proteinExistence type="predicted"/>
<evidence type="ECO:0008006" key="3">
    <source>
        <dbReference type="Google" id="ProtNLM"/>
    </source>
</evidence>
<evidence type="ECO:0000313" key="1">
    <source>
        <dbReference type="EMBL" id="MBC2576576.1"/>
    </source>
</evidence>
<sequence>MITIMDVKKALNKKLKEATGVNVGSKKIDENFRGPIFFTEIQIIKSSAINKFLHENSLRLRILYYPEKKFDKIDIFKTLNELEKSFRLNFKVLDRVLNVQDISFDIDEEKGFLYFTFKTQYITKYERNEEYDLMEDLKLNL</sequence>
<name>A0ABR6TMC7_9FIRM</name>
<organism evidence="1 2">
    <name type="scientific">Peptostreptococcus canis</name>
    <dbReference type="NCBI Taxonomy" id="1159213"/>
    <lineage>
        <taxon>Bacteria</taxon>
        <taxon>Bacillati</taxon>
        <taxon>Bacillota</taxon>
        <taxon>Clostridia</taxon>
        <taxon>Peptostreptococcales</taxon>
        <taxon>Peptostreptococcaceae</taxon>
        <taxon>Peptostreptococcus</taxon>
    </lineage>
</organism>
<accession>A0ABR6TMC7</accession>
<dbReference type="Pfam" id="PF20765">
    <property type="entry name" value="Phage_tail_terminator_8"/>
    <property type="match status" value="1"/>
</dbReference>